<dbReference type="SUPFAM" id="SSF53448">
    <property type="entry name" value="Nucleotide-diphospho-sugar transferases"/>
    <property type="match status" value="1"/>
</dbReference>
<proteinExistence type="predicted"/>
<dbReference type="Gene3D" id="3.90.550.10">
    <property type="entry name" value="Spore Coat Polysaccharide Biosynthesis Protein SpsA, Chain A"/>
    <property type="match status" value="1"/>
</dbReference>
<protein>
    <recommendedName>
        <fullName evidence="9">Glycosyltransferase 2-like domain-containing protein</fullName>
    </recommendedName>
</protein>
<evidence type="ECO:0000256" key="7">
    <source>
        <dbReference type="ARBA" id="ARBA00023136"/>
    </source>
</evidence>
<dbReference type="AlphaFoldDB" id="A0A1E3VTG1"/>
<name>A0A1E3VTG1_9HYPH</name>
<dbReference type="Pfam" id="PF00535">
    <property type="entry name" value="Glycos_transf_2"/>
    <property type="match status" value="1"/>
</dbReference>
<dbReference type="GO" id="GO:0005886">
    <property type="term" value="C:plasma membrane"/>
    <property type="evidence" value="ECO:0007669"/>
    <property type="project" value="TreeGrafter"/>
</dbReference>
<feature type="transmembrane region" description="Helical" evidence="8">
    <location>
        <begin position="252"/>
        <end position="274"/>
    </location>
</feature>
<dbReference type="PANTHER" id="PTHR48090:SF3">
    <property type="entry name" value="UNDECAPRENYL-PHOSPHATE 4-DEOXY-4-FORMAMIDO-L-ARABINOSE TRANSFERASE"/>
    <property type="match status" value="1"/>
</dbReference>
<dbReference type="Proteomes" id="UP000095042">
    <property type="component" value="Unassembled WGS sequence"/>
</dbReference>
<keyword evidence="11" id="KW-1185">Reference proteome</keyword>
<dbReference type="OrthoDB" id="9807795at2"/>
<gene>
    <name evidence="10" type="ORF">AUC71_04390</name>
</gene>
<dbReference type="InterPro" id="IPR050256">
    <property type="entry name" value="Glycosyltransferase_2"/>
</dbReference>
<dbReference type="GO" id="GO:0099621">
    <property type="term" value="F:undecaprenyl-phosphate 4-deoxy-4-formamido-L-arabinose transferase activity"/>
    <property type="evidence" value="ECO:0007669"/>
    <property type="project" value="TreeGrafter"/>
</dbReference>
<dbReference type="CDD" id="cd04187">
    <property type="entry name" value="DPM1_like_bac"/>
    <property type="match status" value="1"/>
</dbReference>
<evidence type="ECO:0000259" key="9">
    <source>
        <dbReference type="Pfam" id="PF00535"/>
    </source>
</evidence>
<evidence type="ECO:0000256" key="4">
    <source>
        <dbReference type="ARBA" id="ARBA00022692"/>
    </source>
</evidence>
<evidence type="ECO:0000256" key="8">
    <source>
        <dbReference type="SAM" id="Phobius"/>
    </source>
</evidence>
<evidence type="ECO:0000313" key="10">
    <source>
        <dbReference type="EMBL" id="ODR96809.1"/>
    </source>
</evidence>
<keyword evidence="3" id="KW-0808">Transferase</keyword>
<keyword evidence="7 8" id="KW-0472">Membrane</keyword>
<keyword evidence="6 8" id="KW-1133">Transmembrane helix</keyword>
<evidence type="ECO:0000256" key="2">
    <source>
        <dbReference type="ARBA" id="ARBA00022676"/>
    </source>
</evidence>
<keyword evidence="1" id="KW-1003">Cell membrane</keyword>
<feature type="transmembrane region" description="Helical" evidence="8">
    <location>
        <begin position="286"/>
        <end position="307"/>
    </location>
</feature>
<evidence type="ECO:0000256" key="3">
    <source>
        <dbReference type="ARBA" id="ARBA00022679"/>
    </source>
</evidence>
<comment type="caution">
    <text evidence="10">The sequence shown here is derived from an EMBL/GenBank/DDBJ whole genome shotgun (WGS) entry which is preliminary data.</text>
</comment>
<dbReference type="InterPro" id="IPR001173">
    <property type="entry name" value="Glyco_trans_2-like"/>
</dbReference>
<dbReference type="EMBL" id="LPWD01000455">
    <property type="protein sequence ID" value="ODR96809.1"/>
    <property type="molecule type" value="Genomic_DNA"/>
</dbReference>
<feature type="domain" description="Glycosyltransferase 2-like" evidence="9">
    <location>
        <begin position="22"/>
        <end position="185"/>
    </location>
</feature>
<dbReference type="GO" id="GO:0009103">
    <property type="term" value="P:lipopolysaccharide biosynthetic process"/>
    <property type="evidence" value="ECO:0007669"/>
    <property type="project" value="UniProtKB-KW"/>
</dbReference>
<dbReference type="PANTHER" id="PTHR48090">
    <property type="entry name" value="UNDECAPRENYL-PHOSPHATE 4-DEOXY-4-FORMAMIDO-L-ARABINOSE TRANSFERASE-RELATED"/>
    <property type="match status" value="1"/>
</dbReference>
<accession>A0A1E3VTG1</accession>
<keyword evidence="5" id="KW-0448">Lipopolysaccharide biosynthesis</keyword>
<keyword evidence="4 8" id="KW-0812">Transmembrane</keyword>
<dbReference type="RefSeq" id="WP_069625076.1">
    <property type="nucleotide sequence ID" value="NZ_LPWD01000455.1"/>
</dbReference>
<organism evidence="10 11">
    <name type="scientific">Methyloceanibacter marginalis</name>
    <dbReference type="NCBI Taxonomy" id="1774971"/>
    <lineage>
        <taxon>Bacteria</taxon>
        <taxon>Pseudomonadati</taxon>
        <taxon>Pseudomonadota</taxon>
        <taxon>Alphaproteobacteria</taxon>
        <taxon>Hyphomicrobiales</taxon>
        <taxon>Hyphomicrobiaceae</taxon>
        <taxon>Methyloceanibacter</taxon>
    </lineage>
</organism>
<evidence type="ECO:0000256" key="5">
    <source>
        <dbReference type="ARBA" id="ARBA00022985"/>
    </source>
</evidence>
<reference evidence="10 11" key="1">
    <citation type="journal article" date="2016" name="Environ. Microbiol.">
        <title>New Methyloceanibacter diversity from North Sea sediments includes methanotroph containing solely the soluble methane monooxygenase.</title>
        <authorList>
            <person name="Vekeman B."/>
            <person name="Kerckhof F.M."/>
            <person name="Cremers G."/>
            <person name="de Vos P."/>
            <person name="Vandamme P."/>
            <person name="Boon N."/>
            <person name="Op den Camp H.J."/>
            <person name="Heylen K."/>
        </authorList>
    </citation>
    <scope>NUCLEOTIDE SEQUENCE [LARGE SCALE GENOMIC DNA]</scope>
    <source>
        <strain evidence="10 11">R-67177</strain>
    </source>
</reference>
<evidence type="ECO:0000256" key="1">
    <source>
        <dbReference type="ARBA" id="ARBA00022475"/>
    </source>
</evidence>
<dbReference type="InterPro" id="IPR029044">
    <property type="entry name" value="Nucleotide-diphossugar_trans"/>
</dbReference>
<evidence type="ECO:0000313" key="11">
    <source>
        <dbReference type="Proteomes" id="UP000095042"/>
    </source>
</evidence>
<evidence type="ECO:0000256" key="6">
    <source>
        <dbReference type="ARBA" id="ARBA00022989"/>
    </source>
</evidence>
<sequence length="333" mass="36899">MTGLGVQTKPHSAREKTAKSISVVIPVFNERESLLSLKEALRSVAQDSPEIGSLRIIFIDDGSTDGSWQIIADMAKDDPEITSIRLRRNFGKAAALDIGVREAATDVIITMDADLQDDPKEIPKFLAKLDEGYDVVSGWKEARKDNAEKTLPSKVFNSVTSRLTGVKLRDMNCGFKAYRREVFESIALYGELHRYIPVLADSVGYRIGEIPVRHHARKFGVSKYGFKRYSRGFLDLLTTLMITRYDRRPGHLFGGAGLLLSFIGAVVLTYLTIIKIAFGESIGERPLLLLGVLLVIVGGQLLLFGMLSELIIHRTEPLNTRAIVAEVVGDPKR</sequence>
<keyword evidence="2" id="KW-0328">Glycosyltransferase</keyword>